<dbReference type="Gene3D" id="1.10.630.10">
    <property type="entry name" value="Cytochrome P450"/>
    <property type="match status" value="1"/>
</dbReference>
<dbReference type="PANTHER" id="PTHR47947:SF3">
    <property type="entry name" value="CYTOCHROME P450 81D1-LIKE"/>
    <property type="match status" value="1"/>
</dbReference>
<evidence type="ECO:0000313" key="7">
    <source>
        <dbReference type="EMBL" id="KAF5188847.1"/>
    </source>
</evidence>
<dbReference type="GO" id="GO:0016705">
    <property type="term" value="F:oxidoreductase activity, acting on paired donors, with incorporation or reduction of molecular oxygen"/>
    <property type="evidence" value="ECO:0007669"/>
    <property type="project" value="InterPro"/>
</dbReference>
<dbReference type="GO" id="GO:0020037">
    <property type="term" value="F:heme binding"/>
    <property type="evidence" value="ECO:0007669"/>
    <property type="project" value="InterPro"/>
</dbReference>
<evidence type="ECO:0000256" key="4">
    <source>
        <dbReference type="ARBA" id="ARBA00023004"/>
    </source>
</evidence>
<comment type="caution">
    <text evidence="7">The sequence shown here is derived from an EMBL/GenBank/DDBJ whole genome shotgun (WGS) entry which is preliminary data.</text>
</comment>
<dbReference type="EMBL" id="JABWDY010026244">
    <property type="protein sequence ID" value="KAF5188847.1"/>
    <property type="molecule type" value="Genomic_DNA"/>
</dbReference>
<proteinExistence type="inferred from homology"/>
<dbReference type="GO" id="GO:0004497">
    <property type="term" value="F:monooxygenase activity"/>
    <property type="evidence" value="ECO:0007669"/>
    <property type="project" value="UniProtKB-KW"/>
</dbReference>
<comment type="similarity">
    <text evidence="6">Belongs to the cytochrome P450 family.</text>
</comment>
<dbReference type="SUPFAM" id="SSF48264">
    <property type="entry name" value="Cytochrome P450"/>
    <property type="match status" value="1"/>
</dbReference>
<dbReference type="InterPro" id="IPR002401">
    <property type="entry name" value="Cyt_P450_E_grp-I"/>
</dbReference>
<keyword evidence="3 6" id="KW-0560">Oxidoreductase</keyword>
<evidence type="ECO:0000313" key="8">
    <source>
        <dbReference type="Proteomes" id="UP000554482"/>
    </source>
</evidence>
<dbReference type="PROSITE" id="PS00086">
    <property type="entry name" value="CYTOCHROME_P450"/>
    <property type="match status" value="1"/>
</dbReference>
<gene>
    <name evidence="7" type="ORF">FRX31_021562</name>
</gene>
<dbReference type="InterPro" id="IPR017972">
    <property type="entry name" value="Cyt_P450_CS"/>
</dbReference>
<keyword evidence="2 5" id="KW-0479">Metal-binding</keyword>
<evidence type="ECO:0000256" key="5">
    <source>
        <dbReference type="PIRSR" id="PIRSR602401-1"/>
    </source>
</evidence>
<dbReference type="Proteomes" id="UP000554482">
    <property type="component" value="Unassembled WGS sequence"/>
</dbReference>
<keyword evidence="1 5" id="KW-0349">Heme</keyword>
<dbReference type="InterPro" id="IPR036396">
    <property type="entry name" value="Cyt_P450_sf"/>
</dbReference>
<keyword evidence="4 5" id="KW-0408">Iron</keyword>
<protein>
    <submittedName>
        <fullName evidence="7">Cytochrome p450</fullName>
    </submittedName>
</protein>
<organism evidence="7 8">
    <name type="scientific">Thalictrum thalictroides</name>
    <name type="common">Rue-anemone</name>
    <name type="synonym">Anemone thalictroides</name>
    <dbReference type="NCBI Taxonomy" id="46969"/>
    <lineage>
        <taxon>Eukaryota</taxon>
        <taxon>Viridiplantae</taxon>
        <taxon>Streptophyta</taxon>
        <taxon>Embryophyta</taxon>
        <taxon>Tracheophyta</taxon>
        <taxon>Spermatophyta</taxon>
        <taxon>Magnoliopsida</taxon>
        <taxon>Ranunculales</taxon>
        <taxon>Ranunculaceae</taxon>
        <taxon>Thalictroideae</taxon>
        <taxon>Thalictrum</taxon>
    </lineage>
</organism>
<evidence type="ECO:0000256" key="1">
    <source>
        <dbReference type="ARBA" id="ARBA00022617"/>
    </source>
</evidence>
<dbReference type="InterPro" id="IPR050651">
    <property type="entry name" value="Plant_Cytochrome_P450_Monoox"/>
</dbReference>
<dbReference type="InterPro" id="IPR001128">
    <property type="entry name" value="Cyt_P450"/>
</dbReference>
<evidence type="ECO:0000256" key="3">
    <source>
        <dbReference type="ARBA" id="ARBA00023002"/>
    </source>
</evidence>
<name>A0A7J6VVX1_THATH</name>
<dbReference type="PANTHER" id="PTHR47947">
    <property type="entry name" value="CYTOCHROME P450 82C3-RELATED"/>
    <property type="match status" value="1"/>
</dbReference>
<dbReference type="OrthoDB" id="2789670at2759"/>
<comment type="cofactor">
    <cofactor evidence="5">
        <name>heme</name>
        <dbReference type="ChEBI" id="CHEBI:30413"/>
    </cofactor>
</comment>
<dbReference type="PRINTS" id="PR00463">
    <property type="entry name" value="EP450I"/>
</dbReference>
<dbReference type="AlphaFoldDB" id="A0A7J6VVX1"/>
<keyword evidence="8" id="KW-1185">Reference proteome</keyword>
<dbReference type="GO" id="GO:0005506">
    <property type="term" value="F:iron ion binding"/>
    <property type="evidence" value="ECO:0007669"/>
    <property type="project" value="InterPro"/>
</dbReference>
<feature type="binding site" description="axial binding residue" evidence="5">
    <location>
        <position position="129"/>
    </location>
    <ligand>
        <name>heme</name>
        <dbReference type="ChEBI" id="CHEBI:30413"/>
    </ligand>
    <ligandPart>
        <name>Fe</name>
        <dbReference type="ChEBI" id="CHEBI:18248"/>
    </ligandPart>
</feature>
<evidence type="ECO:0000256" key="6">
    <source>
        <dbReference type="RuleBase" id="RU000461"/>
    </source>
</evidence>
<reference evidence="7 8" key="1">
    <citation type="submission" date="2020-06" db="EMBL/GenBank/DDBJ databases">
        <title>Transcriptomic and genomic resources for Thalictrum thalictroides and T. hernandezii: Facilitating candidate gene discovery in an emerging model plant lineage.</title>
        <authorList>
            <person name="Arias T."/>
            <person name="Riano-Pachon D.M."/>
            <person name="Di Stilio V.S."/>
        </authorList>
    </citation>
    <scope>NUCLEOTIDE SEQUENCE [LARGE SCALE GENOMIC DNA]</scope>
    <source>
        <strain evidence="8">cv. WT478/WT964</strain>
        <tissue evidence="7">Leaves</tissue>
    </source>
</reference>
<dbReference type="GO" id="GO:0044550">
    <property type="term" value="P:secondary metabolite biosynthetic process"/>
    <property type="evidence" value="ECO:0007669"/>
    <property type="project" value="UniProtKB-ARBA"/>
</dbReference>
<dbReference type="PRINTS" id="PR00385">
    <property type="entry name" value="P450"/>
</dbReference>
<sequence length="196" mass="22220">MEWAMSLLLNHPEVLNKARDEIEQNVGCHRLLDESDLVKLPYLHCIISETLRVCPVGAFLPPHESSEDCTIGGYNVPKGTMLLVNQQALYKDPKVWAEPTMFKPERFEKSTGENDGTKWIGFGQGRRGCPGEVLAYRMLGLTLGLLIQCFDWERVGGEMVDMTTGDRRLMTKAKPLEAMYRPRKVLLNVFCSFVVQ</sequence>
<keyword evidence="6" id="KW-0503">Monooxygenase</keyword>
<dbReference type="Pfam" id="PF00067">
    <property type="entry name" value="p450"/>
    <property type="match status" value="1"/>
</dbReference>
<accession>A0A7J6VVX1</accession>
<evidence type="ECO:0000256" key="2">
    <source>
        <dbReference type="ARBA" id="ARBA00022723"/>
    </source>
</evidence>